<keyword evidence="2" id="KW-0698">rRNA processing</keyword>
<evidence type="ECO:0000256" key="1">
    <source>
        <dbReference type="ARBA" id="ARBA00022490"/>
    </source>
</evidence>
<dbReference type="OrthoDB" id="7061662at2"/>
<keyword evidence="4 7" id="KW-0808">Transferase</keyword>
<dbReference type="PANTHER" id="PTHR46111:SF2">
    <property type="entry name" value="SAM-DEPENDENT METHYLTRANSFERASE"/>
    <property type="match status" value="1"/>
</dbReference>
<keyword evidence="3 7" id="KW-0489">Methyltransferase</keyword>
<keyword evidence="5" id="KW-0949">S-adenosyl-L-methionine</keyword>
<evidence type="ECO:0000256" key="2">
    <source>
        <dbReference type="ARBA" id="ARBA00022552"/>
    </source>
</evidence>
<gene>
    <name evidence="7" type="ORF">VITFI_CDS0439</name>
</gene>
<dbReference type="Gene3D" id="3.30.950.10">
    <property type="entry name" value="Methyltransferase, Cobalt-precorrin-4 Transmethylase, Domain 2"/>
    <property type="match status" value="1"/>
</dbReference>
<evidence type="ECO:0000313" key="7">
    <source>
        <dbReference type="EMBL" id="ASM76218.1"/>
    </source>
</evidence>
<keyword evidence="1" id="KW-0963">Cytoplasm</keyword>
<dbReference type="RefSeq" id="WP_089415618.1">
    <property type="nucleotide sequence ID" value="NZ_CP022423.1"/>
</dbReference>
<dbReference type="Proteomes" id="UP000199729">
    <property type="component" value="Chromosome"/>
</dbReference>
<dbReference type="InterPro" id="IPR008189">
    <property type="entry name" value="rRNA_ssu_MeTfrase_I"/>
</dbReference>
<evidence type="ECO:0000256" key="5">
    <source>
        <dbReference type="ARBA" id="ARBA00022691"/>
    </source>
</evidence>
<proteinExistence type="predicted"/>
<dbReference type="CDD" id="cd11649">
    <property type="entry name" value="RsmI_like"/>
    <property type="match status" value="1"/>
</dbReference>
<dbReference type="InterPro" id="IPR014776">
    <property type="entry name" value="4pyrrole_Mease_sub2"/>
</dbReference>
<keyword evidence="8" id="KW-1185">Reference proteome</keyword>
<accession>A0A221KB27</accession>
<dbReference type="InterPro" id="IPR000878">
    <property type="entry name" value="4pyrrol_Mease"/>
</dbReference>
<dbReference type="InterPro" id="IPR035996">
    <property type="entry name" value="4pyrrol_Methylase_sf"/>
</dbReference>
<feature type="domain" description="Tetrapyrrole methylase" evidence="6">
    <location>
        <begin position="71"/>
        <end position="231"/>
    </location>
</feature>
<dbReference type="SUPFAM" id="SSF53790">
    <property type="entry name" value="Tetrapyrrole methylase"/>
    <property type="match status" value="1"/>
</dbReference>
<evidence type="ECO:0000256" key="4">
    <source>
        <dbReference type="ARBA" id="ARBA00022679"/>
    </source>
</evidence>
<dbReference type="Pfam" id="PF00590">
    <property type="entry name" value="TP_methylase"/>
    <property type="match status" value="1"/>
</dbReference>
<dbReference type="GO" id="GO:0006364">
    <property type="term" value="P:rRNA processing"/>
    <property type="evidence" value="ECO:0007669"/>
    <property type="project" value="UniProtKB-KW"/>
</dbReference>
<dbReference type="KEGG" id="vff:VITFI_CDS0439"/>
<organism evidence="7 8">
    <name type="scientific">Vitreoscilla filiformis</name>
    <dbReference type="NCBI Taxonomy" id="63"/>
    <lineage>
        <taxon>Bacteria</taxon>
        <taxon>Pseudomonadati</taxon>
        <taxon>Pseudomonadota</taxon>
        <taxon>Betaproteobacteria</taxon>
        <taxon>Neisseriales</taxon>
        <taxon>Neisseriaceae</taxon>
        <taxon>Vitreoscilla</taxon>
    </lineage>
</organism>
<dbReference type="InterPro" id="IPR014777">
    <property type="entry name" value="4pyrrole_Mease_sub1"/>
</dbReference>
<evidence type="ECO:0000259" key="6">
    <source>
        <dbReference type="Pfam" id="PF00590"/>
    </source>
</evidence>
<dbReference type="PANTHER" id="PTHR46111">
    <property type="entry name" value="RIBOSOMAL RNA SMALL SUBUNIT METHYLTRANSFERASE I"/>
    <property type="match status" value="1"/>
</dbReference>
<sequence length="265" mass="28234">MNRAATPLGRLVLVPNTLDLGAAPEPIEHILSAGVVRRAAGLRHWAVENAKTTRAFLKRVEAVVPLVAPLQTLSIRELPRPRKGATAAPGASGDDSAAWRELLAPALAGEDVGLLSEAGLPAVADPGAVLVQQAHALGVVVEPLPGPSSLTLGLAASGLNGQRFAFEGYLPQDAASRAKRIRELEQRSRQEGQTQLVIETPYRNTPVLAALLQHLQPGTRLSVACGLTSADGWCRTLKVADWRRLPEPQRNLPDKLPAVFMWLAT</sequence>
<evidence type="ECO:0000256" key="3">
    <source>
        <dbReference type="ARBA" id="ARBA00022603"/>
    </source>
</evidence>
<dbReference type="GO" id="GO:0032259">
    <property type="term" value="P:methylation"/>
    <property type="evidence" value="ECO:0007669"/>
    <property type="project" value="UniProtKB-KW"/>
</dbReference>
<name>A0A221KB27_VITFI</name>
<dbReference type="AlphaFoldDB" id="A0A221KB27"/>
<evidence type="ECO:0000313" key="8">
    <source>
        <dbReference type="Proteomes" id="UP000199729"/>
    </source>
</evidence>
<reference evidence="7 8" key="1">
    <citation type="submission" date="2017-07" db="EMBL/GenBank/DDBJ databases">
        <title>Complete Genome Sequence of the cosmetic ferment Vitreoscilla filiformis (ATCC15551).</title>
        <authorList>
            <person name="Contreras S."/>
            <person name="Sagory-Zalkind P."/>
            <person name="Blanquart H."/>
            <person name="Iltis A."/>
            <person name="Morand S.C."/>
        </authorList>
    </citation>
    <scope>NUCLEOTIDE SEQUENCE [LARGE SCALE GENOMIC DNA]</scope>
    <source>
        <strain evidence="7 8">ATCC 15551</strain>
    </source>
</reference>
<dbReference type="EMBL" id="CP022423">
    <property type="protein sequence ID" value="ASM76218.1"/>
    <property type="molecule type" value="Genomic_DNA"/>
</dbReference>
<dbReference type="GO" id="GO:0008168">
    <property type="term" value="F:methyltransferase activity"/>
    <property type="evidence" value="ECO:0007669"/>
    <property type="project" value="UniProtKB-KW"/>
</dbReference>
<dbReference type="Gene3D" id="3.40.1010.10">
    <property type="entry name" value="Cobalt-precorrin-4 Transmethylase, Domain 1"/>
    <property type="match status" value="1"/>
</dbReference>
<protein>
    <submittedName>
        <fullName evidence="7">Uroporphyrin-III methyltransferase</fullName>
    </submittedName>
</protein>